<sequence length="164" mass="18304">MTMTRAQWHKHDHNKCGGCDQEIPWKDAVKGKAIMAYQCFWHEKCLASVLDDNAGKDPDTFICCSCGKTKSMSVLDGTASAYRGEDICDNCGEGIRKQAAEKVKQAVEDETITGVSVLYTDKTTTAIIDDADGMMHKVFTREEFNRMIKMRDSDVAKFENLGDC</sequence>
<feature type="non-terminal residue" evidence="1">
    <location>
        <position position="164"/>
    </location>
</feature>
<proteinExistence type="predicted"/>
<dbReference type="EMBL" id="JANLCJ010000818">
    <property type="protein sequence ID" value="MCS5737555.1"/>
    <property type="molecule type" value="Genomic_DNA"/>
</dbReference>
<evidence type="ECO:0000313" key="1">
    <source>
        <dbReference type="EMBL" id="MCS5737555.1"/>
    </source>
</evidence>
<organism evidence="1 2">
    <name type="scientific">Herbiconiux daphne</name>
    <dbReference type="NCBI Taxonomy" id="2970914"/>
    <lineage>
        <taxon>Bacteria</taxon>
        <taxon>Bacillati</taxon>
        <taxon>Actinomycetota</taxon>
        <taxon>Actinomycetes</taxon>
        <taxon>Micrococcales</taxon>
        <taxon>Microbacteriaceae</taxon>
        <taxon>Herbiconiux</taxon>
    </lineage>
</organism>
<evidence type="ECO:0000313" key="2">
    <source>
        <dbReference type="Proteomes" id="UP001165586"/>
    </source>
</evidence>
<gene>
    <name evidence="1" type="ORF">N1032_27875</name>
</gene>
<protein>
    <submittedName>
        <fullName evidence="1">DUF4168 domain-containing protein</fullName>
    </submittedName>
</protein>
<dbReference type="Proteomes" id="UP001165586">
    <property type="component" value="Unassembled WGS sequence"/>
</dbReference>
<reference evidence="1" key="1">
    <citation type="submission" date="2022-08" db="EMBL/GenBank/DDBJ databases">
        <authorList>
            <person name="Deng Y."/>
            <person name="Han X.-F."/>
            <person name="Zhang Y.-Q."/>
        </authorList>
    </citation>
    <scope>NUCLEOTIDE SEQUENCE</scope>
    <source>
        <strain evidence="1">CPCC 203386</strain>
    </source>
</reference>
<comment type="caution">
    <text evidence="1">The sequence shown here is derived from an EMBL/GenBank/DDBJ whole genome shotgun (WGS) entry which is preliminary data.</text>
</comment>
<keyword evidence="2" id="KW-1185">Reference proteome</keyword>
<dbReference type="RefSeq" id="WP_259543983.1">
    <property type="nucleotide sequence ID" value="NZ_JANLCJ010000818.1"/>
</dbReference>
<accession>A0ABT2HC73</accession>
<name>A0ABT2HC73_9MICO</name>